<dbReference type="InterPro" id="IPR035965">
    <property type="entry name" value="PAS-like_dom_sf"/>
</dbReference>
<dbReference type="InterPro" id="IPR000014">
    <property type="entry name" value="PAS"/>
</dbReference>
<feature type="domain" description="PAS" evidence="8">
    <location>
        <begin position="53"/>
        <end position="113"/>
    </location>
</feature>
<dbReference type="SMART" id="SM00091">
    <property type="entry name" value="PAS"/>
    <property type="match status" value="1"/>
</dbReference>
<dbReference type="InterPro" id="IPR013767">
    <property type="entry name" value="PAS_fold"/>
</dbReference>
<comment type="caution">
    <text evidence="10">The sequence shown here is derived from an EMBL/GenBank/DDBJ whole genome shotgun (WGS) entry which is preliminary data.</text>
</comment>
<dbReference type="InterPro" id="IPR005467">
    <property type="entry name" value="His_kinase_dom"/>
</dbReference>
<evidence type="ECO:0000259" key="9">
    <source>
        <dbReference type="PROSITE" id="PS50113"/>
    </source>
</evidence>
<dbReference type="InterPro" id="IPR050980">
    <property type="entry name" value="2C_sensor_his_kinase"/>
</dbReference>
<evidence type="ECO:0000256" key="4">
    <source>
        <dbReference type="ARBA" id="ARBA00022741"/>
    </source>
</evidence>
<evidence type="ECO:0000313" key="10">
    <source>
        <dbReference type="EMBL" id="OGG94503.1"/>
    </source>
</evidence>
<evidence type="ECO:0000256" key="2">
    <source>
        <dbReference type="ARBA" id="ARBA00012438"/>
    </source>
</evidence>
<dbReference type="SUPFAM" id="SSF55785">
    <property type="entry name" value="PYP-like sensor domain (PAS domain)"/>
    <property type="match status" value="1"/>
</dbReference>
<reference evidence="10 11" key="1">
    <citation type="journal article" date="2016" name="Nat. Commun.">
        <title>Thousands of microbial genomes shed light on interconnected biogeochemical processes in an aquifer system.</title>
        <authorList>
            <person name="Anantharaman K."/>
            <person name="Brown C.T."/>
            <person name="Hug L.A."/>
            <person name="Sharon I."/>
            <person name="Castelle C.J."/>
            <person name="Probst A.J."/>
            <person name="Thomas B.C."/>
            <person name="Singh A."/>
            <person name="Wilkins M.J."/>
            <person name="Karaoz U."/>
            <person name="Brodie E.L."/>
            <person name="Williams K.H."/>
            <person name="Hubbard S.S."/>
            <person name="Banfield J.F."/>
        </authorList>
    </citation>
    <scope>NUCLEOTIDE SEQUENCE [LARGE SCALE GENOMIC DNA]</scope>
</reference>
<dbReference type="Proteomes" id="UP000178449">
    <property type="component" value="Unassembled WGS sequence"/>
</dbReference>
<dbReference type="Pfam" id="PF02518">
    <property type="entry name" value="HATPase_c"/>
    <property type="match status" value="1"/>
</dbReference>
<feature type="domain" description="Histidine kinase" evidence="7">
    <location>
        <begin position="428"/>
        <end position="530"/>
    </location>
</feature>
<organism evidence="10 11">
    <name type="scientific">Candidatus Lambdaproteobacteria bacterium RIFOXYD2_FULL_50_16</name>
    <dbReference type="NCBI Taxonomy" id="1817772"/>
    <lineage>
        <taxon>Bacteria</taxon>
        <taxon>Pseudomonadati</taxon>
        <taxon>Pseudomonadota</taxon>
        <taxon>Candidatus Lambdaproteobacteria</taxon>
    </lineage>
</organism>
<dbReference type="PANTHER" id="PTHR44936">
    <property type="entry name" value="SENSOR PROTEIN CREC"/>
    <property type="match status" value="1"/>
</dbReference>
<dbReference type="PROSITE" id="PS50112">
    <property type="entry name" value="PAS"/>
    <property type="match status" value="1"/>
</dbReference>
<name>A0A1F6G8R9_9PROT</name>
<dbReference type="GO" id="GO:0006355">
    <property type="term" value="P:regulation of DNA-templated transcription"/>
    <property type="evidence" value="ECO:0007669"/>
    <property type="project" value="InterPro"/>
</dbReference>
<dbReference type="EMBL" id="MFNE01000038">
    <property type="protein sequence ID" value="OGG94503.1"/>
    <property type="molecule type" value="Genomic_DNA"/>
</dbReference>
<keyword evidence="6" id="KW-0067">ATP-binding</keyword>
<evidence type="ECO:0000256" key="5">
    <source>
        <dbReference type="ARBA" id="ARBA00022777"/>
    </source>
</evidence>
<evidence type="ECO:0000313" key="11">
    <source>
        <dbReference type="Proteomes" id="UP000178449"/>
    </source>
</evidence>
<evidence type="ECO:0000259" key="8">
    <source>
        <dbReference type="PROSITE" id="PS50112"/>
    </source>
</evidence>
<dbReference type="InterPro" id="IPR004358">
    <property type="entry name" value="Sig_transdc_His_kin-like_C"/>
</dbReference>
<dbReference type="EC" id="2.7.13.3" evidence="2"/>
<dbReference type="GO" id="GO:0000155">
    <property type="term" value="F:phosphorelay sensor kinase activity"/>
    <property type="evidence" value="ECO:0007669"/>
    <property type="project" value="TreeGrafter"/>
</dbReference>
<proteinExistence type="predicted"/>
<gene>
    <name evidence="10" type="ORF">A2527_01470</name>
</gene>
<feature type="domain" description="PAC" evidence="9">
    <location>
        <begin position="123"/>
        <end position="179"/>
    </location>
</feature>
<dbReference type="STRING" id="1817772.A2527_01470"/>
<dbReference type="PROSITE" id="PS50113">
    <property type="entry name" value="PAC"/>
    <property type="match status" value="1"/>
</dbReference>
<dbReference type="InterPro" id="IPR003594">
    <property type="entry name" value="HATPase_dom"/>
</dbReference>
<comment type="catalytic activity">
    <reaction evidence="1">
        <text>ATP + protein L-histidine = ADP + protein N-phospho-L-histidine.</text>
        <dbReference type="EC" id="2.7.13.3"/>
    </reaction>
</comment>
<evidence type="ECO:0000259" key="7">
    <source>
        <dbReference type="PROSITE" id="PS50109"/>
    </source>
</evidence>
<evidence type="ECO:0000256" key="6">
    <source>
        <dbReference type="ARBA" id="ARBA00022840"/>
    </source>
</evidence>
<dbReference type="AlphaFoldDB" id="A0A1F6G8R9"/>
<dbReference type="CDD" id="cd00075">
    <property type="entry name" value="HATPase"/>
    <property type="match status" value="1"/>
</dbReference>
<dbReference type="Gene3D" id="3.30.565.10">
    <property type="entry name" value="Histidine kinase-like ATPase, C-terminal domain"/>
    <property type="match status" value="1"/>
</dbReference>
<accession>A0A1F6G8R9</accession>
<dbReference type="PANTHER" id="PTHR44936:SF10">
    <property type="entry name" value="SENSOR PROTEIN RSTB"/>
    <property type="match status" value="1"/>
</dbReference>
<dbReference type="InterPro" id="IPR036890">
    <property type="entry name" value="HATPase_C_sf"/>
</dbReference>
<evidence type="ECO:0000256" key="3">
    <source>
        <dbReference type="ARBA" id="ARBA00022679"/>
    </source>
</evidence>
<keyword evidence="5" id="KW-0418">Kinase</keyword>
<dbReference type="SMART" id="SM00387">
    <property type="entry name" value="HATPase_c"/>
    <property type="match status" value="1"/>
</dbReference>
<dbReference type="GO" id="GO:0005886">
    <property type="term" value="C:plasma membrane"/>
    <property type="evidence" value="ECO:0007669"/>
    <property type="project" value="TreeGrafter"/>
</dbReference>
<keyword evidence="4" id="KW-0547">Nucleotide-binding</keyword>
<dbReference type="CDD" id="cd00130">
    <property type="entry name" value="PAS"/>
    <property type="match status" value="1"/>
</dbReference>
<dbReference type="PRINTS" id="PR00344">
    <property type="entry name" value="BCTRLSENSOR"/>
</dbReference>
<sequence>MFKEWLFEIKQIRPGLASLPKKDRALGALGDRMNNFFDELEEGVVRLERQAGQQATLQRQMELALCHTTDAVAVTDGKGEIRLFNPAFGILADLNGPELIGKLIHDLWHKDSRKTANQLKTQMDQGLSFVGDIKLNRDLFKLAHTTASPTINPDGTVNHFVFTLQDITDQKRLEEEIKQQRDFLEKLVNLSSNLVFVITDQGKTRLDNLAAKTLMADMGKNSRSHLTETFLGLIGSAQKVEPKRIEIPLAKGKIRAFLFQAERVPAAYLSYSEKSGSLFMITLSDLTALETQEKRLKLGQQALAAAKVERSMARRELISGLVLSIQQPVNVAKAVSARLMEQAGEIGDINLMGSGRYLREELDEIEAKLEQFSRFAPQNPDAGGSCRASELAESLKESYQATLGQNRIDWSFSDRQPDAHFPFPLPVMLMMVGAVIDNAIEAIPTGTGKLQLRFYEANNQVLISVEDNGPGIPIENRAKVFQPLFSTKAGHEGISLALVHRLVTRQGGGVFLEDSILGGVRVEISFPKGVK</sequence>
<dbReference type="InterPro" id="IPR000700">
    <property type="entry name" value="PAS-assoc_C"/>
</dbReference>
<dbReference type="Gene3D" id="3.30.450.20">
    <property type="entry name" value="PAS domain"/>
    <property type="match status" value="1"/>
</dbReference>
<dbReference type="GO" id="GO:0005524">
    <property type="term" value="F:ATP binding"/>
    <property type="evidence" value="ECO:0007669"/>
    <property type="project" value="UniProtKB-KW"/>
</dbReference>
<evidence type="ECO:0000256" key="1">
    <source>
        <dbReference type="ARBA" id="ARBA00000085"/>
    </source>
</evidence>
<dbReference type="SUPFAM" id="SSF55874">
    <property type="entry name" value="ATPase domain of HSP90 chaperone/DNA topoisomerase II/histidine kinase"/>
    <property type="match status" value="1"/>
</dbReference>
<dbReference type="PROSITE" id="PS50109">
    <property type="entry name" value="HIS_KIN"/>
    <property type="match status" value="1"/>
</dbReference>
<keyword evidence="3" id="KW-0808">Transferase</keyword>
<dbReference type="NCBIfam" id="TIGR00229">
    <property type="entry name" value="sensory_box"/>
    <property type="match status" value="1"/>
</dbReference>
<dbReference type="Pfam" id="PF00989">
    <property type="entry name" value="PAS"/>
    <property type="match status" value="1"/>
</dbReference>
<protein>
    <recommendedName>
        <fullName evidence="2">histidine kinase</fullName>
        <ecNumber evidence="2">2.7.13.3</ecNumber>
    </recommendedName>
</protein>